<accession>A0A8R7PYN0</accession>
<keyword evidence="5" id="KW-0472">Membrane</keyword>
<keyword evidence="4" id="KW-1133">Transmembrane helix</keyword>
<dbReference type="PANTHER" id="PTHR10809:SF6">
    <property type="entry name" value="AT11025P-RELATED"/>
    <property type="match status" value="1"/>
</dbReference>
<feature type="domain" description="MSP" evidence="6">
    <location>
        <begin position="118"/>
        <end position="221"/>
    </location>
</feature>
<protein>
    <recommendedName>
        <fullName evidence="6">MSP domain-containing protein</fullName>
    </recommendedName>
</protein>
<dbReference type="GO" id="GO:0005886">
    <property type="term" value="C:plasma membrane"/>
    <property type="evidence" value="ECO:0007669"/>
    <property type="project" value="TreeGrafter"/>
</dbReference>
<reference evidence="8" key="1">
    <citation type="journal article" date="2013" name="Nature">
        <title>Draft genome of the wheat A-genome progenitor Triticum urartu.</title>
        <authorList>
            <person name="Ling H.Q."/>
            <person name="Zhao S."/>
            <person name="Liu D."/>
            <person name="Wang J."/>
            <person name="Sun H."/>
            <person name="Zhang C."/>
            <person name="Fan H."/>
            <person name="Li D."/>
            <person name="Dong L."/>
            <person name="Tao Y."/>
            <person name="Gao C."/>
            <person name="Wu H."/>
            <person name="Li Y."/>
            <person name="Cui Y."/>
            <person name="Guo X."/>
            <person name="Zheng S."/>
            <person name="Wang B."/>
            <person name="Yu K."/>
            <person name="Liang Q."/>
            <person name="Yang W."/>
            <person name="Lou X."/>
            <person name="Chen J."/>
            <person name="Feng M."/>
            <person name="Jian J."/>
            <person name="Zhang X."/>
            <person name="Luo G."/>
            <person name="Jiang Y."/>
            <person name="Liu J."/>
            <person name="Wang Z."/>
            <person name="Sha Y."/>
            <person name="Zhang B."/>
            <person name="Wu H."/>
            <person name="Tang D."/>
            <person name="Shen Q."/>
            <person name="Xue P."/>
            <person name="Zou S."/>
            <person name="Wang X."/>
            <person name="Liu X."/>
            <person name="Wang F."/>
            <person name="Yang Y."/>
            <person name="An X."/>
            <person name="Dong Z."/>
            <person name="Zhang K."/>
            <person name="Zhang X."/>
            <person name="Luo M.C."/>
            <person name="Dvorak J."/>
            <person name="Tong Y."/>
            <person name="Wang J."/>
            <person name="Yang H."/>
            <person name="Li Z."/>
            <person name="Wang D."/>
            <person name="Zhang A."/>
            <person name="Wang J."/>
        </authorList>
    </citation>
    <scope>NUCLEOTIDE SEQUENCE</scope>
    <source>
        <strain evidence="8">cv. G1812</strain>
    </source>
</reference>
<dbReference type="Gramene" id="TuG1812G0300005897.01.T01">
    <property type="protein sequence ID" value="TuG1812G0300005897.01.T01"/>
    <property type="gene ID" value="TuG1812G0300005897.01"/>
</dbReference>
<comment type="subcellular location">
    <subcellularLocation>
        <location evidence="1">Membrane</location>
        <topology evidence="1">Single-pass type IV membrane protein</topology>
    </subcellularLocation>
</comment>
<reference evidence="7" key="3">
    <citation type="submission" date="2022-06" db="UniProtKB">
        <authorList>
            <consortium name="EnsemblPlants"/>
        </authorList>
    </citation>
    <scope>IDENTIFICATION</scope>
</reference>
<dbReference type="InterPro" id="IPR016763">
    <property type="entry name" value="VAP"/>
</dbReference>
<dbReference type="Proteomes" id="UP000015106">
    <property type="component" value="Chromosome 3"/>
</dbReference>
<dbReference type="GO" id="GO:0005789">
    <property type="term" value="C:endoplasmic reticulum membrane"/>
    <property type="evidence" value="ECO:0007669"/>
    <property type="project" value="InterPro"/>
</dbReference>
<dbReference type="InterPro" id="IPR013783">
    <property type="entry name" value="Ig-like_fold"/>
</dbReference>
<dbReference type="AlphaFoldDB" id="A0A8R7PYN0"/>
<evidence type="ECO:0000256" key="2">
    <source>
        <dbReference type="ARBA" id="ARBA00008932"/>
    </source>
</evidence>
<keyword evidence="3" id="KW-0812">Transmembrane</keyword>
<dbReference type="GO" id="GO:0061817">
    <property type="term" value="P:endoplasmic reticulum-plasma membrane tethering"/>
    <property type="evidence" value="ECO:0007669"/>
    <property type="project" value="TreeGrafter"/>
</dbReference>
<reference evidence="7" key="2">
    <citation type="submission" date="2018-03" db="EMBL/GenBank/DDBJ databases">
        <title>The Triticum urartu genome reveals the dynamic nature of wheat genome evolution.</title>
        <authorList>
            <person name="Ling H."/>
            <person name="Ma B."/>
            <person name="Shi X."/>
            <person name="Liu H."/>
            <person name="Dong L."/>
            <person name="Sun H."/>
            <person name="Cao Y."/>
            <person name="Gao Q."/>
            <person name="Zheng S."/>
            <person name="Li Y."/>
            <person name="Yu Y."/>
            <person name="Du H."/>
            <person name="Qi M."/>
            <person name="Li Y."/>
            <person name="Yu H."/>
            <person name="Cui Y."/>
            <person name="Wang N."/>
            <person name="Chen C."/>
            <person name="Wu H."/>
            <person name="Zhao Y."/>
            <person name="Zhang J."/>
            <person name="Li Y."/>
            <person name="Zhou W."/>
            <person name="Zhang B."/>
            <person name="Hu W."/>
            <person name="Eijk M."/>
            <person name="Tang J."/>
            <person name="Witsenboer H."/>
            <person name="Zhao S."/>
            <person name="Li Z."/>
            <person name="Zhang A."/>
            <person name="Wang D."/>
            <person name="Liang C."/>
        </authorList>
    </citation>
    <scope>NUCLEOTIDE SEQUENCE [LARGE SCALE GENOMIC DNA]</scope>
    <source>
        <strain evidence="7">cv. G1812</strain>
    </source>
</reference>
<evidence type="ECO:0000313" key="7">
    <source>
        <dbReference type="EnsemblPlants" id="TuG1812G0300005897.01.T01"/>
    </source>
</evidence>
<dbReference type="PANTHER" id="PTHR10809">
    <property type="entry name" value="VESICLE-ASSOCIATED MEMBRANE PROTEIN-ASSOCIATED PROTEIN"/>
    <property type="match status" value="1"/>
</dbReference>
<evidence type="ECO:0000256" key="3">
    <source>
        <dbReference type="ARBA" id="ARBA00022692"/>
    </source>
</evidence>
<evidence type="ECO:0000259" key="6">
    <source>
        <dbReference type="PROSITE" id="PS50202"/>
    </source>
</evidence>
<comment type="similarity">
    <text evidence="2">Belongs to the VAMP-associated protein (VAP) (TC 9.B.17) family.</text>
</comment>
<dbReference type="EnsemblPlants" id="TuG1812G0300005897.01.T01">
    <property type="protein sequence ID" value="TuG1812G0300005897.01.T01"/>
    <property type="gene ID" value="TuG1812G0300005897.01"/>
</dbReference>
<evidence type="ECO:0000256" key="1">
    <source>
        <dbReference type="ARBA" id="ARBA00004211"/>
    </source>
</evidence>
<dbReference type="InterPro" id="IPR000535">
    <property type="entry name" value="MSP_dom"/>
</dbReference>
<dbReference type="SUPFAM" id="SSF49354">
    <property type="entry name" value="PapD-like"/>
    <property type="match status" value="1"/>
</dbReference>
<dbReference type="PROSITE" id="PS50202">
    <property type="entry name" value="MSP"/>
    <property type="match status" value="1"/>
</dbReference>
<dbReference type="GO" id="GO:0090158">
    <property type="term" value="P:endoplasmic reticulum membrane organization"/>
    <property type="evidence" value="ECO:0007669"/>
    <property type="project" value="TreeGrafter"/>
</dbReference>
<sequence>MPHLPNKEMKFIVNVVNTTDFYVAFNVYIIRRNAARDKRPAVGASKGILAPRSTKRQILHWIIDETEEAVEDFFVWSRVVTEGVDSRDITGYMVEEESKKLLFIVNNKESPACRSKELIQFEPPELSLPLMMMPNKPLLFSVNIVNSTDYYVGFDRQNLQTNVAWYFIKPAGGIMPPRSTQRIVVIRVPKKKEELLSECQDDKFLLWSCLVSEGAKASDLL</sequence>
<evidence type="ECO:0000313" key="8">
    <source>
        <dbReference type="Proteomes" id="UP000015106"/>
    </source>
</evidence>
<name>A0A8R7PYN0_TRIUA</name>
<dbReference type="Gene3D" id="2.60.40.10">
    <property type="entry name" value="Immunoglobulins"/>
    <property type="match status" value="1"/>
</dbReference>
<keyword evidence="8" id="KW-1185">Reference proteome</keyword>
<evidence type="ECO:0000256" key="5">
    <source>
        <dbReference type="ARBA" id="ARBA00023136"/>
    </source>
</evidence>
<dbReference type="InterPro" id="IPR008962">
    <property type="entry name" value="PapD-like_sf"/>
</dbReference>
<proteinExistence type="inferred from homology"/>
<organism evidence="7 8">
    <name type="scientific">Triticum urartu</name>
    <name type="common">Red wild einkorn</name>
    <name type="synonym">Crithodium urartu</name>
    <dbReference type="NCBI Taxonomy" id="4572"/>
    <lineage>
        <taxon>Eukaryota</taxon>
        <taxon>Viridiplantae</taxon>
        <taxon>Streptophyta</taxon>
        <taxon>Embryophyta</taxon>
        <taxon>Tracheophyta</taxon>
        <taxon>Spermatophyta</taxon>
        <taxon>Magnoliopsida</taxon>
        <taxon>Liliopsida</taxon>
        <taxon>Poales</taxon>
        <taxon>Poaceae</taxon>
        <taxon>BOP clade</taxon>
        <taxon>Pooideae</taxon>
        <taxon>Triticodae</taxon>
        <taxon>Triticeae</taxon>
        <taxon>Triticinae</taxon>
        <taxon>Triticum</taxon>
    </lineage>
</organism>
<evidence type="ECO:0000256" key="4">
    <source>
        <dbReference type="ARBA" id="ARBA00022989"/>
    </source>
</evidence>